<evidence type="ECO:0008006" key="4">
    <source>
        <dbReference type="Google" id="ProtNLM"/>
    </source>
</evidence>
<feature type="transmembrane region" description="Helical" evidence="1">
    <location>
        <begin position="21"/>
        <end position="42"/>
    </location>
</feature>
<reference evidence="2 3" key="1">
    <citation type="journal article" date="2016" name="Front. Microbiol.">
        <title>Comparative Genomics Analysis of Streptomyces Species Reveals Their Adaptation to the Marine Environment and Their Diversity at the Genomic Level.</title>
        <authorList>
            <person name="Tian X."/>
            <person name="Zhang Z."/>
            <person name="Yang T."/>
            <person name="Chen M."/>
            <person name="Li J."/>
            <person name="Chen F."/>
            <person name="Yang J."/>
            <person name="Li W."/>
            <person name="Zhang B."/>
            <person name="Zhang Z."/>
            <person name="Wu J."/>
            <person name="Zhang C."/>
            <person name="Long L."/>
            <person name="Xiao J."/>
        </authorList>
    </citation>
    <scope>NUCLEOTIDE SEQUENCE [LARGE SCALE GENOMIC DNA]</scope>
    <source>
        <strain evidence="2 3">SCSIO 10390</strain>
    </source>
</reference>
<dbReference type="AlphaFoldDB" id="A0A1E7JNK5"/>
<proteinExistence type="predicted"/>
<accession>A0A1E7JNK5</accession>
<keyword evidence="3" id="KW-1185">Reference proteome</keyword>
<dbReference type="InterPro" id="IPR019681">
    <property type="entry name" value="DUF2530"/>
</dbReference>
<dbReference type="PATRIC" id="fig|933944.5.peg.473"/>
<dbReference type="OrthoDB" id="5149277at2"/>
<comment type="caution">
    <text evidence="2">The sequence shown here is derived from an EMBL/GenBank/DDBJ whole genome shotgun (WGS) entry which is preliminary data.</text>
</comment>
<organism evidence="2 3">
    <name type="scientific">Streptomyces abyssalis</name>
    <dbReference type="NCBI Taxonomy" id="933944"/>
    <lineage>
        <taxon>Bacteria</taxon>
        <taxon>Bacillati</taxon>
        <taxon>Actinomycetota</taxon>
        <taxon>Actinomycetes</taxon>
        <taxon>Kitasatosporales</taxon>
        <taxon>Streptomycetaceae</taxon>
        <taxon>Streptomyces</taxon>
    </lineage>
</organism>
<sequence>MGLMNRWTDGQREAPEPLEGPVRGTVLVGTGIWLVLFLAQLPFYGWYEAHGHTWFIWTCAAGAGLGLLGFWYVLVRERAIRRDAEDSA</sequence>
<evidence type="ECO:0000313" key="2">
    <source>
        <dbReference type="EMBL" id="OEU89848.1"/>
    </source>
</evidence>
<keyword evidence="1" id="KW-0812">Transmembrane</keyword>
<evidence type="ECO:0000256" key="1">
    <source>
        <dbReference type="SAM" id="Phobius"/>
    </source>
</evidence>
<feature type="transmembrane region" description="Helical" evidence="1">
    <location>
        <begin position="54"/>
        <end position="74"/>
    </location>
</feature>
<dbReference type="Proteomes" id="UP000176087">
    <property type="component" value="Unassembled WGS sequence"/>
</dbReference>
<dbReference type="Pfam" id="PF10745">
    <property type="entry name" value="DUF2530"/>
    <property type="match status" value="1"/>
</dbReference>
<dbReference type="STRING" id="933944.AN215_09260"/>
<keyword evidence="1" id="KW-0472">Membrane</keyword>
<protein>
    <recommendedName>
        <fullName evidence="4">DUF2530 domain-containing protein</fullName>
    </recommendedName>
</protein>
<dbReference type="EMBL" id="LJGT01000038">
    <property type="protein sequence ID" value="OEU89848.1"/>
    <property type="molecule type" value="Genomic_DNA"/>
</dbReference>
<keyword evidence="1" id="KW-1133">Transmembrane helix</keyword>
<name>A0A1E7JNK5_9ACTN</name>
<evidence type="ECO:0000313" key="3">
    <source>
        <dbReference type="Proteomes" id="UP000176087"/>
    </source>
</evidence>
<gene>
    <name evidence="2" type="ORF">AN215_09260</name>
</gene>